<dbReference type="SUPFAM" id="SSF81296">
    <property type="entry name" value="E set domains"/>
    <property type="match status" value="1"/>
</dbReference>
<keyword evidence="2" id="KW-1003">Cell membrane</keyword>
<feature type="transmembrane region" description="Helical" evidence="9">
    <location>
        <begin position="368"/>
        <end position="389"/>
    </location>
</feature>
<keyword evidence="8 9" id="KW-0472">Membrane</keyword>
<dbReference type="GO" id="GO:0042597">
    <property type="term" value="C:periplasmic space"/>
    <property type="evidence" value="ECO:0007669"/>
    <property type="project" value="InterPro"/>
</dbReference>
<organism evidence="12 13">
    <name type="scientific">Nitrosopumilus zosterae</name>
    <dbReference type="NCBI Taxonomy" id="718286"/>
    <lineage>
        <taxon>Archaea</taxon>
        <taxon>Nitrososphaerota</taxon>
        <taxon>Nitrososphaeria</taxon>
        <taxon>Nitrosopumilales</taxon>
        <taxon>Nitrosopumilaceae</taxon>
        <taxon>Nitrosopumilus</taxon>
    </lineage>
</organism>
<dbReference type="GO" id="GO:0005507">
    <property type="term" value="F:copper ion binding"/>
    <property type="evidence" value="ECO:0007669"/>
    <property type="project" value="InterPro"/>
</dbReference>
<feature type="transmembrane region" description="Helical" evidence="9">
    <location>
        <begin position="188"/>
        <end position="209"/>
    </location>
</feature>
<dbReference type="Pfam" id="PF05425">
    <property type="entry name" value="CopD"/>
    <property type="match status" value="1"/>
</dbReference>
<accession>A0A2S2KTR4</accession>
<evidence type="ECO:0000256" key="4">
    <source>
        <dbReference type="ARBA" id="ARBA00022723"/>
    </source>
</evidence>
<dbReference type="InterPro" id="IPR014756">
    <property type="entry name" value="Ig_E-set"/>
</dbReference>
<comment type="caution">
    <text evidence="12">The sequence shown here is derived from an EMBL/GenBank/DDBJ whole genome shotgun (WGS) entry which is preliminary data.</text>
</comment>
<dbReference type="SUPFAM" id="SSF63829">
    <property type="entry name" value="Calcium-dependent phosphotriesterase"/>
    <property type="match status" value="1"/>
</dbReference>
<keyword evidence="3 9" id="KW-0812">Transmembrane</keyword>
<evidence type="ECO:0000256" key="8">
    <source>
        <dbReference type="ARBA" id="ARBA00023136"/>
    </source>
</evidence>
<evidence type="ECO:0000256" key="6">
    <source>
        <dbReference type="ARBA" id="ARBA00022989"/>
    </source>
</evidence>
<feature type="transmembrane region" description="Helical" evidence="9">
    <location>
        <begin position="291"/>
        <end position="313"/>
    </location>
</feature>
<evidence type="ECO:0000256" key="3">
    <source>
        <dbReference type="ARBA" id="ARBA00022692"/>
    </source>
</evidence>
<sequence length="928" mass="102934">MKKIAIILLILSSVSIPFVYAHPFTEETIPSLASSSPAGTTEVIVYYSERVDIDFSEIKVFDSEGNQIDNKDTSYYEGEVSLIVTTPPLEDGIYTASTKVLSKVDGHLVPSAFLFAVGDVEIDPSLLDQERPSEIIFLPEAGARFPGIIGQTIVLGAVIASLMIWGTQNKQLIKEELEKIENFHHGKFMSITGIGLMLVFISDILMLAIQTIRLEISPIVVIGTDFGTIWLARMIITIILLGIWFGMDKRKSLSKKNQIPMLIVSLGLISTTSLIGHGAATGQMAPLVLDYIHNLVAAVWIGGIFYFVFALLPTFSQLREKNREKMSLLLIPRFSIAFIISVGIVIITGPTLMWFLESDVGLITESVYGQLIILKITIAAMMIGLGGFFQFKVQKNAEKNFQSGKISVHRKLKRSLKVDVTLGIVLLGIVALLANGTLPAGEIQKVDAQEVVYGFKTIEFTENVKFDIDISPFSSGTNTILVKVSDFEGNQLYDSNQLKVKVSNPSKAISPIEVPMELIKQNEGKPLEFQGELTFGFSGEWLVEIEAQRTENASESKLLNLLVKPRLGDIQTQIIEYELPDKDAKPLFPIYDGHNSIWISDANASRIWQFSLDSQKFSSYSFDGLVTTFLTQDNKGRIWFVDPPRNQIGFIDTQTKQITTKTIPKLDPVISDNTPLFIKADFDGNIWITIINKDRIVKYSPETDEFEEIVLSGKENLPFALTIDNDGKIWYSTTGAGKIGYIEPKTNKITEFSAEPPLQGPEALLFDDDGNLWIAEHTGLGIAKFNPVLETFDRISIPNEEALPFGMTLDKYGNIWFAQHTVDKIGAYDPDNNNLIEVPVPTESTFVQFMTSDGDDNVWFVEQQANKIGTVKITETPVIASQIQTTGGSELKYTEIASPLIALGIIATSLFYVKSIQDKRRLNSLINS</sequence>
<feature type="transmembrane region" description="Helical" evidence="9">
    <location>
        <begin position="229"/>
        <end position="247"/>
    </location>
</feature>
<feature type="transmembrane region" description="Helical" evidence="9">
    <location>
        <begin position="334"/>
        <end position="356"/>
    </location>
</feature>
<name>A0A2S2KTR4_9ARCH</name>
<dbReference type="OrthoDB" id="11063at2157"/>
<proteinExistence type="predicted"/>
<dbReference type="AlphaFoldDB" id="A0A2S2KTR4"/>
<dbReference type="InterPro" id="IPR007348">
    <property type="entry name" value="CopC_dom"/>
</dbReference>
<gene>
    <name evidence="12" type="ORF">NZNM25_16460</name>
</gene>
<feature type="transmembrane region" description="Helical" evidence="9">
    <location>
        <begin position="259"/>
        <end position="279"/>
    </location>
</feature>
<keyword evidence="6 9" id="KW-1133">Transmembrane helix</keyword>
<dbReference type="Gene3D" id="2.130.10.10">
    <property type="entry name" value="YVTN repeat-like/Quinoprotein amine dehydrogenase"/>
    <property type="match status" value="2"/>
</dbReference>
<protein>
    <submittedName>
        <fullName evidence="12">Uncharacterized protein</fullName>
    </submittedName>
</protein>
<dbReference type="Pfam" id="PF24684">
    <property type="entry name" value="Vgb_lyase"/>
    <property type="match status" value="1"/>
</dbReference>
<dbReference type="InterPro" id="IPR032694">
    <property type="entry name" value="CopC/D"/>
</dbReference>
<dbReference type="GO" id="GO:0006825">
    <property type="term" value="P:copper ion transport"/>
    <property type="evidence" value="ECO:0007669"/>
    <property type="project" value="InterPro"/>
</dbReference>
<feature type="transmembrane region" description="Helical" evidence="9">
    <location>
        <begin position="896"/>
        <end position="913"/>
    </location>
</feature>
<feature type="transmembrane region" description="Helical" evidence="9">
    <location>
        <begin position="420"/>
        <end position="438"/>
    </location>
</feature>
<dbReference type="EMBL" id="BGKI01000010">
    <property type="protein sequence ID" value="GBH34855.1"/>
    <property type="molecule type" value="Genomic_DNA"/>
</dbReference>
<feature type="domain" description="CopC" evidence="10">
    <location>
        <begin position="22"/>
        <end position="117"/>
    </location>
</feature>
<evidence type="ECO:0000259" key="11">
    <source>
        <dbReference type="Pfam" id="PF05425"/>
    </source>
</evidence>
<evidence type="ECO:0000256" key="5">
    <source>
        <dbReference type="ARBA" id="ARBA00022729"/>
    </source>
</evidence>
<keyword evidence="5" id="KW-0732">Signal</keyword>
<evidence type="ECO:0000256" key="2">
    <source>
        <dbReference type="ARBA" id="ARBA00022475"/>
    </source>
</evidence>
<dbReference type="Gene3D" id="2.60.40.1220">
    <property type="match status" value="1"/>
</dbReference>
<dbReference type="Pfam" id="PF04234">
    <property type="entry name" value="CopC"/>
    <property type="match status" value="1"/>
</dbReference>
<dbReference type="InterPro" id="IPR008457">
    <property type="entry name" value="Cu-R_CopD_dom"/>
</dbReference>
<dbReference type="InterPro" id="IPR014755">
    <property type="entry name" value="Cu-Rt/internalin_Ig-like"/>
</dbReference>
<dbReference type="GO" id="GO:0046688">
    <property type="term" value="P:response to copper ion"/>
    <property type="evidence" value="ECO:0007669"/>
    <property type="project" value="InterPro"/>
</dbReference>
<feature type="domain" description="Copper resistance protein D" evidence="11">
    <location>
        <begin position="331"/>
        <end position="433"/>
    </location>
</feature>
<evidence type="ECO:0000313" key="13">
    <source>
        <dbReference type="Proteomes" id="UP000245829"/>
    </source>
</evidence>
<dbReference type="GO" id="GO:0005886">
    <property type="term" value="C:plasma membrane"/>
    <property type="evidence" value="ECO:0007669"/>
    <property type="project" value="UniProtKB-SubCell"/>
</dbReference>
<dbReference type="GeneID" id="76208339"/>
<feature type="transmembrane region" description="Helical" evidence="9">
    <location>
        <begin position="148"/>
        <end position="167"/>
    </location>
</feature>
<keyword evidence="13" id="KW-1185">Reference proteome</keyword>
<keyword evidence="7" id="KW-0186">Copper</keyword>
<dbReference type="InterPro" id="IPR015943">
    <property type="entry name" value="WD40/YVTN_repeat-like_dom_sf"/>
</dbReference>
<keyword evidence="4" id="KW-0479">Metal-binding</keyword>
<evidence type="ECO:0000256" key="1">
    <source>
        <dbReference type="ARBA" id="ARBA00004651"/>
    </source>
</evidence>
<dbReference type="RefSeq" id="WP_109877472.1">
    <property type="nucleotide sequence ID" value="NZ_AP026695.1"/>
</dbReference>
<dbReference type="PANTHER" id="PTHR34820">
    <property type="entry name" value="INNER MEMBRANE PROTEIN YEBZ"/>
    <property type="match status" value="1"/>
</dbReference>
<dbReference type="Proteomes" id="UP000245829">
    <property type="component" value="Unassembled WGS sequence"/>
</dbReference>
<evidence type="ECO:0000313" key="12">
    <source>
        <dbReference type="EMBL" id="GBH34855.1"/>
    </source>
</evidence>
<dbReference type="PANTHER" id="PTHR34820:SF4">
    <property type="entry name" value="INNER MEMBRANE PROTEIN YEBZ"/>
    <property type="match status" value="1"/>
</dbReference>
<evidence type="ECO:0000256" key="9">
    <source>
        <dbReference type="SAM" id="Phobius"/>
    </source>
</evidence>
<evidence type="ECO:0000256" key="7">
    <source>
        <dbReference type="ARBA" id="ARBA00023008"/>
    </source>
</evidence>
<reference evidence="12 13" key="1">
    <citation type="submission" date="2018-05" db="EMBL/GenBank/DDBJ databases">
        <title>genome sequencing of Nitrosopumilus sp. NM25.</title>
        <authorList>
            <person name="Mori K."/>
            <person name="Nakagawa T."/>
        </authorList>
    </citation>
    <scope>NUCLEOTIDE SEQUENCE [LARGE SCALE GENOMIC DNA]</scope>
    <source>
        <strain evidence="12 13">NM25</strain>
    </source>
</reference>
<evidence type="ECO:0000259" key="10">
    <source>
        <dbReference type="Pfam" id="PF04234"/>
    </source>
</evidence>
<comment type="subcellular location">
    <subcellularLocation>
        <location evidence="1">Cell membrane</location>
        <topology evidence="1">Multi-pass membrane protein</topology>
    </subcellularLocation>
</comment>